<feature type="region of interest" description="Disordered" evidence="1">
    <location>
        <begin position="397"/>
        <end position="445"/>
    </location>
</feature>
<proteinExistence type="predicted"/>
<dbReference type="Proteomes" id="UP000265703">
    <property type="component" value="Unassembled WGS sequence"/>
</dbReference>
<sequence>MELESRSLPKEESTQANNPIKHVAIKKSVPTRRGSTPKPNTVSMNDTGFLPSEGRLTKDPVLNEPQKNGKPDNAQFMPVEKTAPPAVNTIDKGKAQITTLSTMQSDINNKDSLQKEGETIEKSNLVKAVEYATSKPVEADETTTEEDIANCVGYKANIYDTSLVVCTLNGCNKYSTRMDKFSHHRKREHDTTDVVTDIWIFGNMNRGDSTTNTISKITESTNTPGVAKTSTEKNVSLPVSAPLNPMKIEKTEVSLSSLPENSTRAASAGVSRNRRPKEQELLTSSPIDNSLPNKRTRDQAPIEDSKKETIGNKRRETQPPQQFSGPNNEIRQQQPRQQRRYPIEEEQIIGPDGRIRYQPRGNRGQNANPMYGMPYDTGDPRYYNAMQMHPMNFGLSPYGELPPPPPPPRYDGGYGDMPYGQFYGGGNRRFLNSPPPPPPQPRRSR</sequence>
<feature type="compositionally biased region" description="Polar residues" evidence="1">
    <location>
        <begin position="253"/>
        <end position="265"/>
    </location>
</feature>
<evidence type="ECO:0000313" key="2">
    <source>
        <dbReference type="EMBL" id="RIA95789.1"/>
    </source>
</evidence>
<feature type="compositionally biased region" description="Polar residues" evidence="1">
    <location>
        <begin position="318"/>
        <end position="327"/>
    </location>
</feature>
<name>A0A397TEM7_9GLOM</name>
<keyword evidence="3" id="KW-1185">Reference proteome</keyword>
<feature type="region of interest" description="Disordered" evidence="1">
    <location>
        <begin position="1"/>
        <end position="77"/>
    </location>
</feature>
<comment type="caution">
    <text evidence="2">The sequence shown here is derived from an EMBL/GenBank/DDBJ whole genome shotgun (WGS) entry which is preliminary data.</text>
</comment>
<accession>A0A397TEM7</accession>
<feature type="compositionally biased region" description="Pro residues" evidence="1">
    <location>
        <begin position="433"/>
        <end position="445"/>
    </location>
</feature>
<feature type="compositionally biased region" description="Polar residues" evidence="1">
    <location>
        <begin position="33"/>
        <end position="46"/>
    </location>
</feature>
<dbReference type="AlphaFoldDB" id="A0A397TEM7"/>
<feature type="compositionally biased region" description="Basic and acidic residues" evidence="1">
    <location>
        <begin position="295"/>
        <end position="317"/>
    </location>
</feature>
<dbReference type="OrthoDB" id="3222551at2759"/>
<reference evidence="2 3" key="1">
    <citation type="submission" date="2018-06" db="EMBL/GenBank/DDBJ databases">
        <title>Comparative genomics reveals the genomic features of Rhizophagus irregularis, R. cerebriforme, R. diaphanum and Gigaspora rosea, and their symbiotic lifestyle signature.</title>
        <authorList>
            <person name="Morin E."/>
            <person name="San Clemente H."/>
            <person name="Chen E.C.H."/>
            <person name="De La Providencia I."/>
            <person name="Hainaut M."/>
            <person name="Kuo A."/>
            <person name="Kohler A."/>
            <person name="Murat C."/>
            <person name="Tang N."/>
            <person name="Roy S."/>
            <person name="Loubradou J."/>
            <person name="Henrissat B."/>
            <person name="Grigoriev I.V."/>
            <person name="Corradi N."/>
            <person name="Roux C."/>
            <person name="Martin F.M."/>
        </authorList>
    </citation>
    <scope>NUCLEOTIDE SEQUENCE [LARGE SCALE GENOMIC DNA]</scope>
    <source>
        <strain evidence="2 3">DAOM 227022</strain>
    </source>
</reference>
<feature type="region of interest" description="Disordered" evidence="1">
    <location>
        <begin position="209"/>
        <end position="372"/>
    </location>
</feature>
<feature type="compositionally biased region" description="Basic and acidic residues" evidence="1">
    <location>
        <begin position="1"/>
        <end position="13"/>
    </location>
</feature>
<organism evidence="2 3">
    <name type="scientific">Glomus cerebriforme</name>
    <dbReference type="NCBI Taxonomy" id="658196"/>
    <lineage>
        <taxon>Eukaryota</taxon>
        <taxon>Fungi</taxon>
        <taxon>Fungi incertae sedis</taxon>
        <taxon>Mucoromycota</taxon>
        <taxon>Glomeromycotina</taxon>
        <taxon>Glomeromycetes</taxon>
        <taxon>Glomerales</taxon>
        <taxon>Glomeraceae</taxon>
        <taxon>Glomus</taxon>
    </lineage>
</organism>
<gene>
    <name evidence="2" type="ORF">C1645_733798</name>
</gene>
<feature type="compositionally biased region" description="Pro residues" evidence="1">
    <location>
        <begin position="400"/>
        <end position="409"/>
    </location>
</feature>
<dbReference type="EMBL" id="QKYT01000055">
    <property type="protein sequence ID" value="RIA95789.1"/>
    <property type="molecule type" value="Genomic_DNA"/>
</dbReference>
<evidence type="ECO:0000313" key="3">
    <source>
        <dbReference type="Proteomes" id="UP000265703"/>
    </source>
</evidence>
<protein>
    <submittedName>
        <fullName evidence="2">Uncharacterized protein</fullName>
    </submittedName>
</protein>
<feature type="compositionally biased region" description="Polar residues" evidence="1">
    <location>
        <begin position="281"/>
        <end position="293"/>
    </location>
</feature>
<feature type="compositionally biased region" description="Polar residues" evidence="1">
    <location>
        <begin position="209"/>
        <end position="234"/>
    </location>
</feature>
<evidence type="ECO:0000256" key="1">
    <source>
        <dbReference type="SAM" id="MobiDB-lite"/>
    </source>
</evidence>